<dbReference type="RefSeq" id="WP_015802352.1">
    <property type="nucleotide sequence ID" value="NC_013093.1"/>
</dbReference>
<evidence type="ECO:0000259" key="4">
    <source>
        <dbReference type="PROSITE" id="PS50043"/>
    </source>
</evidence>
<keyword evidence="3" id="KW-0804">Transcription</keyword>
<evidence type="ECO:0000256" key="2">
    <source>
        <dbReference type="ARBA" id="ARBA00023125"/>
    </source>
</evidence>
<evidence type="ECO:0000256" key="1">
    <source>
        <dbReference type="ARBA" id="ARBA00023015"/>
    </source>
</evidence>
<dbReference type="Proteomes" id="UP000002213">
    <property type="component" value="Chromosome"/>
</dbReference>
<dbReference type="HOGENOM" id="CLU_000445_90_2_11"/>
<dbReference type="EMBL" id="CP001630">
    <property type="protein sequence ID" value="ACU37464.1"/>
    <property type="molecule type" value="Genomic_DNA"/>
</dbReference>
<feature type="domain" description="HTH luxR-type" evidence="4">
    <location>
        <begin position="139"/>
        <end position="204"/>
    </location>
</feature>
<accession>C6WAZ5</accession>
<dbReference type="PRINTS" id="PR00038">
    <property type="entry name" value="HTHLUXR"/>
</dbReference>
<dbReference type="SUPFAM" id="SSF46894">
    <property type="entry name" value="C-terminal effector domain of the bipartite response regulators"/>
    <property type="match status" value="1"/>
</dbReference>
<dbReference type="GO" id="GO:0003677">
    <property type="term" value="F:DNA binding"/>
    <property type="evidence" value="ECO:0007669"/>
    <property type="project" value="UniProtKB-KW"/>
</dbReference>
<organism evidence="5 6">
    <name type="scientific">Actinosynnema mirum (strain ATCC 29888 / DSM 43827 / JCM 3225 / NBRC 14064 / NCIMB 13271 / NRRL B-12336 / IMRU 3971 / 101)</name>
    <dbReference type="NCBI Taxonomy" id="446462"/>
    <lineage>
        <taxon>Bacteria</taxon>
        <taxon>Bacillati</taxon>
        <taxon>Actinomycetota</taxon>
        <taxon>Actinomycetes</taxon>
        <taxon>Pseudonocardiales</taxon>
        <taxon>Pseudonocardiaceae</taxon>
        <taxon>Actinosynnema</taxon>
    </lineage>
</organism>
<dbReference type="InterPro" id="IPR000792">
    <property type="entry name" value="Tscrpt_reg_LuxR_C"/>
</dbReference>
<proteinExistence type="predicted"/>
<dbReference type="GO" id="GO:0006355">
    <property type="term" value="P:regulation of DNA-templated transcription"/>
    <property type="evidence" value="ECO:0007669"/>
    <property type="project" value="InterPro"/>
</dbReference>
<evidence type="ECO:0000313" key="6">
    <source>
        <dbReference type="Proteomes" id="UP000002213"/>
    </source>
</evidence>
<dbReference type="PANTHER" id="PTHR44688">
    <property type="entry name" value="DNA-BINDING TRANSCRIPTIONAL ACTIVATOR DEVR_DOSR"/>
    <property type="match status" value="1"/>
</dbReference>
<evidence type="ECO:0000313" key="5">
    <source>
        <dbReference type="EMBL" id="ACU37464.1"/>
    </source>
</evidence>
<dbReference type="PANTHER" id="PTHR44688:SF16">
    <property type="entry name" value="DNA-BINDING TRANSCRIPTIONAL ACTIVATOR DEVR_DOSR"/>
    <property type="match status" value="1"/>
</dbReference>
<dbReference type="KEGG" id="ami:Amir_3574"/>
<dbReference type="STRING" id="446462.Amir_3574"/>
<dbReference type="Gene3D" id="3.40.50.2300">
    <property type="match status" value="1"/>
</dbReference>
<keyword evidence="6" id="KW-1185">Reference proteome</keyword>
<gene>
    <name evidence="5" type="ordered locus">Amir_3574</name>
</gene>
<keyword evidence="1" id="KW-0805">Transcription regulation</keyword>
<dbReference type="CDD" id="cd06170">
    <property type="entry name" value="LuxR_C_like"/>
    <property type="match status" value="1"/>
</dbReference>
<keyword evidence="2" id="KW-0238">DNA-binding</keyword>
<evidence type="ECO:0000256" key="3">
    <source>
        <dbReference type="ARBA" id="ARBA00023163"/>
    </source>
</evidence>
<dbReference type="AlphaFoldDB" id="C6WAZ5"/>
<dbReference type="InterPro" id="IPR016032">
    <property type="entry name" value="Sig_transdc_resp-reg_C-effctor"/>
</dbReference>
<sequence length="206" mass="21633">MEQICAVDSALVPVAVVARDPMLEAGAASALRACPELVVVEGEAAESARVAVVLVDAVDREVLDLARARRGAVVLVVAEVTAVQALHAVLAGVRGLLRRRDADARRLTRAVMAAAVGDCTVPPDLLDRLQGAVGEPVSPALAGGGLSERERAVLALVAEGRETGEIAKELCYSPRTVTTVVHDITRRFRLRNRAHAVAYALRAGLL</sequence>
<reference evidence="5 6" key="1">
    <citation type="journal article" date="2009" name="Stand. Genomic Sci.">
        <title>Complete genome sequence of Actinosynnema mirum type strain (101).</title>
        <authorList>
            <person name="Land M."/>
            <person name="Lapidus A."/>
            <person name="Mayilraj S."/>
            <person name="Chen F."/>
            <person name="Copeland A."/>
            <person name="Del Rio T.G."/>
            <person name="Nolan M."/>
            <person name="Lucas S."/>
            <person name="Tice H."/>
            <person name="Cheng J.F."/>
            <person name="Chertkov O."/>
            <person name="Bruce D."/>
            <person name="Goodwin L."/>
            <person name="Pitluck S."/>
            <person name="Rohde M."/>
            <person name="Goker M."/>
            <person name="Pati A."/>
            <person name="Ivanova N."/>
            <person name="Mavromatis K."/>
            <person name="Chen A."/>
            <person name="Palaniappan K."/>
            <person name="Hauser L."/>
            <person name="Chang Y.J."/>
            <person name="Jeffries C.C."/>
            <person name="Brettin T."/>
            <person name="Detter J.C."/>
            <person name="Han C."/>
            <person name="Chain P."/>
            <person name="Tindall B.J."/>
            <person name="Bristow J."/>
            <person name="Eisen J.A."/>
            <person name="Markowitz V."/>
            <person name="Hugenholtz P."/>
            <person name="Kyrpides N.C."/>
            <person name="Klenk H.P."/>
        </authorList>
    </citation>
    <scope>NUCLEOTIDE SEQUENCE [LARGE SCALE GENOMIC DNA]</scope>
    <source>
        <strain evidence="6">ATCC 29888 / DSM 43827 / JCM 3225 / NBRC 14064 / NCIMB 13271 / NRRL B-12336 / IMRU 3971 / 101</strain>
    </source>
</reference>
<dbReference type="Pfam" id="PF00196">
    <property type="entry name" value="GerE"/>
    <property type="match status" value="1"/>
</dbReference>
<name>C6WAZ5_ACTMD</name>
<dbReference type="SMART" id="SM00421">
    <property type="entry name" value="HTH_LUXR"/>
    <property type="match status" value="1"/>
</dbReference>
<dbReference type="eggNOG" id="COG2197">
    <property type="taxonomic scope" value="Bacteria"/>
</dbReference>
<protein>
    <submittedName>
        <fullName evidence="5">Transcriptional regulator, LuxR family</fullName>
    </submittedName>
</protein>
<dbReference type="PROSITE" id="PS50043">
    <property type="entry name" value="HTH_LUXR_2"/>
    <property type="match status" value="1"/>
</dbReference>